<evidence type="ECO:0000256" key="6">
    <source>
        <dbReference type="ARBA" id="ARBA00022692"/>
    </source>
</evidence>
<feature type="region of interest" description="Disordered" evidence="11">
    <location>
        <begin position="1"/>
        <end position="21"/>
    </location>
</feature>
<dbReference type="Proteomes" id="UP000653076">
    <property type="component" value="Unassembled WGS sequence"/>
</dbReference>
<comment type="function">
    <text evidence="9">Part of the ABC transporter complex LsrABCD involved in autoinducer 2 (AI-2) import. Probably responsible for the translocation of the substrate across the membrane.</text>
</comment>
<evidence type="ECO:0000256" key="8">
    <source>
        <dbReference type="ARBA" id="ARBA00023136"/>
    </source>
</evidence>
<feature type="transmembrane region" description="Helical" evidence="12">
    <location>
        <begin position="91"/>
        <end position="111"/>
    </location>
</feature>
<keyword evidence="3" id="KW-0813">Transport</keyword>
<feature type="transmembrane region" description="Helical" evidence="12">
    <location>
        <begin position="37"/>
        <end position="54"/>
    </location>
</feature>
<feature type="transmembrane region" description="Helical" evidence="12">
    <location>
        <begin position="317"/>
        <end position="337"/>
    </location>
</feature>
<comment type="caution">
    <text evidence="13">The sequence shown here is derived from an EMBL/GenBank/DDBJ whole genome shotgun (WGS) entry which is preliminary data.</text>
</comment>
<evidence type="ECO:0000256" key="11">
    <source>
        <dbReference type="SAM" id="MobiDB-lite"/>
    </source>
</evidence>
<evidence type="ECO:0000256" key="4">
    <source>
        <dbReference type="ARBA" id="ARBA00022475"/>
    </source>
</evidence>
<feature type="transmembrane region" description="Helical" evidence="12">
    <location>
        <begin position="293"/>
        <end position="311"/>
    </location>
</feature>
<protein>
    <recommendedName>
        <fullName evidence="10">Autoinducer 2 import system permease protein LsrC</fullName>
    </recommendedName>
</protein>
<keyword evidence="14" id="KW-1185">Reference proteome</keyword>
<keyword evidence="8 12" id="KW-0472">Membrane</keyword>
<feature type="transmembrane region" description="Helical" evidence="12">
    <location>
        <begin position="66"/>
        <end position="85"/>
    </location>
</feature>
<name>A0ABQ4JHQ0_9ACTN</name>
<feature type="transmembrane region" description="Helical" evidence="12">
    <location>
        <begin position="118"/>
        <end position="141"/>
    </location>
</feature>
<evidence type="ECO:0000256" key="7">
    <source>
        <dbReference type="ARBA" id="ARBA00022989"/>
    </source>
</evidence>
<keyword evidence="5" id="KW-0997">Cell inner membrane</keyword>
<evidence type="ECO:0000256" key="12">
    <source>
        <dbReference type="SAM" id="Phobius"/>
    </source>
</evidence>
<comment type="subcellular location">
    <subcellularLocation>
        <location evidence="1">Cell membrane</location>
        <topology evidence="1">Multi-pass membrane protein</topology>
    </subcellularLocation>
</comment>
<evidence type="ECO:0000313" key="13">
    <source>
        <dbReference type="EMBL" id="GIJ28980.1"/>
    </source>
</evidence>
<comment type="subunit">
    <text evidence="2">The complex is composed of two ATP-binding proteins (LsrA), two transmembrane proteins (LsrC and LsrD) and a solute-binding protein (LsrB).</text>
</comment>
<evidence type="ECO:0000256" key="10">
    <source>
        <dbReference type="ARBA" id="ARBA00039382"/>
    </source>
</evidence>
<evidence type="ECO:0000313" key="14">
    <source>
        <dbReference type="Proteomes" id="UP000653076"/>
    </source>
</evidence>
<evidence type="ECO:0000256" key="5">
    <source>
        <dbReference type="ARBA" id="ARBA00022519"/>
    </source>
</evidence>
<dbReference type="InterPro" id="IPR001851">
    <property type="entry name" value="ABC_transp_permease"/>
</dbReference>
<feature type="transmembrane region" description="Helical" evidence="12">
    <location>
        <begin position="184"/>
        <end position="207"/>
    </location>
</feature>
<keyword evidence="6 12" id="KW-0812">Transmembrane</keyword>
<dbReference type="CDD" id="cd06579">
    <property type="entry name" value="TM_PBP1_transp_AraH_like"/>
    <property type="match status" value="1"/>
</dbReference>
<keyword evidence="7 12" id="KW-1133">Transmembrane helix</keyword>
<dbReference type="EMBL" id="BOPC01000059">
    <property type="protein sequence ID" value="GIJ28980.1"/>
    <property type="molecule type" value="Genomic_DNA"/>
</dbReference>
<dbReference type="PANTHER" id="PTHR32196">
    <property type="entry name" value="ABC TRANSPORTER PERMEASE PROTEIN YPHD-RELATED-RELATED"/>
    <property type="match status" value="1"/>
</dbReference>
<dbReference type="RefSeq" id="WP_204036470.1">
    <property type="nucleotide sequence ID" value="NZ_BOPC01000059.1"/>
</dbReference>
<evidence type="ECO:0000256" key="2">
    <source>
        <dbReference type="ARBA" id="ARBA00011262"/>
    </source>
</evidence>
<reference evidence="13 14" key="1">
    <citation type="submission" date="2021-01" db="EMBL/GenBank/DDBJ databases">
        <title>Whole genome shotgun sequence of Verrucosispora qiuiae NBRC 106684.</title>
        <authorList>
            <person name="Komaki H."/>
            <person name="Tamura T."/>
        </authorList>
    </citation>
    <scope>NUCLEOTIDE SEQUENCE [LARGE SCALE GENOMIC DNA]</scope>
    <source>
        <strain evidence="13 14">NBRC 106684</strain>
    </source>
</reference>
<feature type="transmembrane region" description="Helical" evidence="12">
    <location>
        <begin position="237"/>
        <end position="256"/>
    </location>
</feature>
<feature type="transmembrane region" description="Helical" evidence="12">
    <location>
        <begin position="268"/>
        <end position="286"/>
    </location>
</feature>
<evidence type="ECO:0000256" key="9">
    <source>
        <dbReference type="ARBA" id="ARBA00025439"/>
    </source>
</evidence>
<proteinExistence type="predicted"/>
<evidence type="ECO:0000256" key="1">
    <source>
        <dbReference type="ARBA" id="ARBA00004651"/>
    </source>
</evidence>
<dbReference type="Pfam" id="PF02653">
    <property type="entry name" value="BPD_transp_2"/>
    <property type="match status" value="1"/>
</dbReference>
<sequence length="353" mass="35929">MTTANVRPEAAATSDGTESKPESSARLAHRLFVVRELGILLALVLLIAVTFGVNQRFLSAQNIKDLLLSSTILAILAVGQAIVIITRNVDLSVGSILGLAAFATGSLFVANPGTPIPVAILIGVALGALCGAVNGGLIAAARVPALVVTLGTLYVFRGIDYTWATGRQINAADMPRGFLQMGTATILGVPVLALFAIAVVVAAGYLLRNYRSGRELYAIGSDPDAARLSGIAVGRRVFFAFVTSGALAGLAGVLYAARFGTLDANAGLGIELNVVAAVVVGGVAIFGGSGSVYGAALGAVLLTTIGSALPVLGVTPFWQRAAVGALILTAIGLDRALAVRMARRLRGGKTRGN</sequence>
<gene>
    <name evidence="13" type="primary">rhaP</name>
    <name evidence="13" type="ORF">Vqi01_41420</name>
</gene>
<organism evidence="13 14">
    <name type="scientific">Micromonospora qiuiae</name>
    <dbReference type="NCBI Taxonomy" id="502268"/>
    <lineage>
        <taxon>Bacteria</taxon>
        <taxon>Bacillati</taxon>
        <taxon>Actinomycetota</taxon>
        <taxon>Actinomycetes</taxon>
        <taxon>Micromonosporales</taxon>
        <taxon>Micromonosporaceae</taxon>
        <taxon>Micromonospora</taxon>
    </lineage>
</organism>
<keyword evidence="4" id="KW-1003">Cell membrane</keyword>
<dbReference type="PANTHER" id="PTHR32196:SF29">
    <property type="entry name" value="AUTOINDUCER 2 IMPORT SYSTEM PERMEASE PROTEIN LSRC"/>
    <property type="match status" value="1"/>
</dbReference>
<evidence type="ECO:0000256" key="3">
    <source>
        <dbReference type="ARBA" id="ARBA00022448"/>
    </source>
</evidence>
<accession>A0ABQ4JHQ0</accession>